<dbReference type="GO" id="GO:0016846">
    <property type="term" value="F:carbon-sulfur lyase activity"/>
    <property type="evidence" value="ECO:0007669"/>
    <property type="project" value="InterPro"/>
</dbReference>
<reference evidence="8" key="2">
    <citation type="journal article" date="2023" name="Plants (Basel)">
        <title>Annotation of the Turnera subulata (Passifloraceae) Draft Genome Reveals the S-Locus Evolved after the Divergence of Turneroideae from Passifloroideae in a Stepwise Manner.</title>
        <authorList>
            <person name="Henning P.M."/>
            <person name="Roalson E.H."/>
            <person name="Mir W."/>
            <person name="McCubbin A.G."/>
            <person name="Shore J.S."/>
        </authorList>
    </citation>
    <scope>NUCLEOTIDE SEQUENCE</scope>
    <source>
        <strain evidence="8">F60SS</strain>
    </source>
</reference>
<dbReference type="GO" id="GO:0008483">
    <property type="term" value="F:transaminase activity"/>
    <property type="evidence" value="ECO:0007669"/>
    <property type="project" value="UniProtKB-KW"/>
</dbReference>
<dbReference type="SUPFAM" id="SSF53383">
    <property type="entry name" value="PLP-dependent transferases"/>
    <property type="match status" value="1"/>
</dbReference>
<keyword evidence="4 8" id="KW-0032">Aminotransferase</keyword>
<dbReference type="PANTHER" id="PTHR43795">
    <property type="entry name" value="BIFUNCTIONAL ASPARTATE AMINOTRANSFERASE AND GLUTAMATE/ASPARTATE-PREPHENATE AMINOTRANSFERASE-RELATED"/>
    <property type="match status" value="1"/>
</dbReference>
<evidence type="ECO:0000313" key="9">
    <source>
        <dbReference type="Proteomes" id="UP001141552"/>
    </source>
</evidence>
<dbReference type="InterPro" id="IPR050478">
    <property type="entry name" value="Ethylene_sulfur-biosynth"/>
</dbReference>
<name>A0A9Q0FZW8_9ROSI</name>
<dbReference type="AlphaFoldDB" id="A0A9Q0FZW8"/>
<comment type="caution">
    <text evidence="8">The sequence shown here is derived from an EMBL/GenBank/DDBJ whole genome shotgun (WGS) entry which is preliminary data.</text>
</comment>
<dbReference type="InterPro" id="IPR006948">
    <property type="entry name" value="Alliinase_C"/>
</dbReference>
<feature type="chain" id="PRO_5040448054" evidence="6">
    <location>
        <begin position="23"/>
        <end position="436"/>
    </location>
</feature>
<dbReference type="InterPro" id="IPR037029">
    <property type="entry name" value="Alliinase_N_sf"/>
</dbReference>
<evidence type="ECO:0000256" key="3">
    <source>
        <dbReference type="ARBA" id="ARBA00011738"/>
    </source>
</evidence>
<gene>
    <name evidence="8" type="primary">TAR2_1</name>
    <name evidence="8" type="ORF">Tsubulata_033209</name>
</gene>
<dbReference type="CDD" id="cd00609">
    <property type="entry name" value="AAT_like"/>
    <property type="match status" value="1"/>
</dbReference>
<evidence type="ECO:0000256" key="2">
    <source>
        <dbReference type="ARBA" id="ARBA00006312"/>
    </source>
</evidence>
<comment type="subunit">
    <text evidence="3">Homodimer.</text>
</comment>
<keyword evidence="4 8" id="KW-0808">Transferase</keyword>
<comment type="similarity">
    <text evidence="2">Belongs to the alliinase family.</text>
</comment>
<feature type="signal peptide" evidence="6">
    <location>
        <begin position="1"/>
        <end position="22"/>
    </location>
</feature>
<proteinExistence type="inferred from homology"/>
<dbReference type="InterPro" id="IPR015424">
    <property type="entry name" value="PyrdxlP-dep_Trfase"/>
</dbReference>
<dbReference type="EMBL" id="JAKUCV010003001">
    <property type="protein sequence ID" value="KAJ4840653.1"/>
    <property type="molecule type" value="Genomic_DNA"/>
</dbReference>
<evidence type="ECO:0000256" key="6">
    <source>
        <dbReference type="SAM" id="SignalP"/>
    </source>
</evidence>
<organism evidence="8 9">
    <name type="scientific">Turnera subulata</name>
    <dbReference type="NCBI Taxonomy" id="218843"/>
    <lineage>
        <taxon>Eukaryota</taxon>
        <taxon>Viridiplantae</taxon>
        <taxon>Streptophyta</taxon>
        <taxon>Embryophyta</taxon>
        <taxon>Tracheophyta</taxon>
        <taxon>Spermatophyta</taxon>
        <taxon>Magnoliopsida</taxon>
        <taxon>eudicotyledons</taxon>
        <taxon>Gunneridae</taxon>
        <taxon>Pentapetalae</taxon>
        <taxon>rosids</taxon>
        <taxon>fabids</taxon>
        <taxon>Malpighiales</taxon>
        <taxon>Passifloraceae</taxon>
        <taxon>Turnera</taxon>
    </lineage>
</organism>
<protein>
    <submittedName>
        <fullName evidence="8">Tryptophan aminotransferase- protein 2</fullName>
    </submittedName>
</protein>
<evidence type="ECO:0000313" key="8">
    <source>
        <dbReference type="EMBL" id="KAJ4840653.1"/>
    </source>
</evidence>
<reference evidence="8" key="1">
    <citation type="submission" date="2022-02" db="EMBL/GenBank/DDBJ databases">
        <authorList>
            <person name="Henning P.M."/>
            <person name="McCubbin A.G."/>
            <person name="Shore J.S."/>
        </authorList>
    </citation>
    <scope>NUCLEOTIDE SEQUENCE</scope>
    <source>
        <strain evidence="8">F60SS</strain>
        <tissue evidence="8">Leaves</tissue>
    </source>
</reference>
<evidence type="ECO:0000259" key="7">
    <source>
        <dbReference type="Pfam" id="PF04864"/>
    </source>
</evidence>
<dbReference type="Gene3D" id="3.90.1150.10">
    <property type="entry name" value="Aspartate Aminotransferase, domain 1"/>
    <property type="match status" value="1"/>
</dbReference>
<dbReference type="OrthoDB" id="2020362at2759"/>
<feature type="domain" description="Alliinase C-terminal" evidence="7">
    <location>
        <begin position="77"/>
        <end position="434"/>
    </location>
</feature>
<dbReference type="Gene3D" id="3.40.640.10">
    <property type="entry name" value="Type I PLP-dependent aspartate aminotransferase-like (Major domain)"/>
    <property type="match status" value="1"/>
</dbReference>
<keyword evidence="9" id="KW-1185">Reference proteome</keyword>
<comment type="cofactor">
    <cofactor evidence="1">
        <name>pyridoxal 5'-phosphate</name>
        <dbReference type="ChEBI" id="CHEBI:597326"/>
    </cofactor>
</comment>
<keyword evidence="5" id="KW-0663">Pyridoxal phosphate</keyword>
<evidence type="ECO:0000256" key="5">
    <source>
        <dbReference type="ARBA" id="ARBA00022898"/>
    </source>
</evidence>
<dbReference type="InterPro" id="IPR015421">
    <property type="entry name" value="PyrdxlP-dep_Trfase_major"/>
</dbReference>
<dbReference type="Pfam" id="PF04864">
    <property type="entry name" value="Alliinase_C"/>
    <property type="match status" value="1"/>
</dbReference>
<evidence type="ECO:0000256" key="4">
    <source>
        <dbReference type="ARBA" id="ARBA00022576"/>
    </source>
</evidence>
<dbReference type="InterPro" id="IPR015422">
    <property type="entry name" value="PyrdxlP-dep_Trfase_small"/>
</dbReference>
<keyword evidence="6" id="KW-0732">Signal</keyword>
<sequence length="436" mass="48680">MGRLSSIFSLRHLLVLSLAANASLILRVVYESDKSSLNPVNQRSDALMAGDDATQKTHFSAPSPPPSVAGAAEDRVINLDHGDPTMYETFWQKMGDKSTIVIPGWQSMSYFSDVGNLCWFLEPEFGKEIVRLHKIVGNAVTEDRYIVVGTGSTQLFQAVLYAVSPHDAAEPMSVVSAAPYYSSYPAITDCLKSGLYTWAGDAREFNKDGPFIELVTSPNNPDGHTRDSVVNRTGGILVHDLAYYWPQYTAISAPADHGIMLFTVSKSTGHAGMRIGWALVKDREVAKKMVKYIELSSIGVSKDSQLRAARVLKVLSDSCESPSNETQPFFNSVYHIMAERWRLLREAVKHSGLFSLPEFSPAYCRFLNQSFENQPAFAWLKCEEPIEDCEEFLRSKKILTRSGRQFGVGPQYVRISLLDRDENFSLFVKRLSNIHL</sequence>
<dbReference type="PANTHER" id="PTHR43795:SF22">
    <property type="entry name" value="TRYPTOPHAN AMINOTRANSFERASE-RELATED PROTEIN 2"/>
    <property type="match status" value="1"/>
</dbReference>
<evidence type="ECO:0000256" key="1">
    <source>
        <dbReference type="ARBA" id="ARBA00001933"/>
    </source>
</evidence>
<dbReference type="GO" id="GO:0006520">
    <property type="term" value="P:amino acid metabolic process"/>
    <property type="evidence" value="ECO:0007669"/>
    <property type="project" value="TreeGrafter"/>
</dbReference>
<dbReference type="Proteomes" id="UP001141552">
    <property type="component" value="Unassembled WGS sequence"/>
</dbReference>
<accession>A0A9Q0FZW8</accession>
<dbReference type="Gene3D" id="2.10.25.30">
    <property type="entry name" value="EGF-like, alliinase"/>
    <property type="match status" value="1"/>
</dbReference>